<feature type="transmembrane region" description="Helical" evidence="1">
    <location>
        <begin position="12"/>
        <end position="34"/>
    </location>
</feature>
<proteinExistence type="predicted"/>
<feature type="transmembrane region" description="Helical" evidence="1">
    <location>
        <begin position="195"/>
        <end position="216"/>
    </location>
</feature>
<accession>A0ABX6VCZ6</accession>
<gene>
    <name evidence="2" type="ORF">FM038_024910</name>
</gene>
<keyword evidence="1" id="KW-0472">Membrane</keyword>
<sequence>MYTQNGSTIKKILYIYRGVIEFSIVFFLFSFSLWQELIGGTSELAIFFSVTIKFLAYVSPLLMILVLFIAMIHHGLTKITPNSNLPIRDKYQTTLFTGLLSTVMGASNIHLILKPVLSQCSYKQRFCILTIGFCSSGGLTCLIFCALGYPFMHLLLVSTVLPIIAALLLPCILGSDPKALPISWHIDSKSFKERLKMYFIGGYKIIFNRAALIAIFEVIGYFFKDTLYAIFKSLEYFLVSWFQLIGFFEQTSIILAEFWLLKTVSSRDLSMIKLAESDYFLTMTAGEQLSTVFIILNIACLSALCSITLNLMALLGRDSSSTIKLIPAAFVTSILISHGIAMFILLFH</sequence>
<feature type="transmembrane region" description="Helical" evidence="1">
    <location>
        <begin position="54"/>
        <end position="73"/>
    </location>
</feature>
<dbReference type="Proteomes" id="UP000316416">
    <property type="component" value="Chromosome"/>
</dbReference>
<dbReference type="RefSeq" id="WP_142873314.1">
    <property type="nucleotide sequence ID" value="NZ_CP045503.2"/>
</dbReference>
<keyword evidence="1" id="KW-0812">Transmembrane</keyword>
<keyword evidence="1" id="KW-1133">Transmembrane helix</keyword>
<feature type="transmembrane region" description="Helical" evidence="1">
    <location>
        <begin position="155"/>
        <end position="174"/>
    </location>
</feature>
<keyword evidence="3" id="KW-1185">Reference proteome</keyword>
<evidence type="ECO:0000313" key="2">
    <source>
        <dbReference type="EMBL" id="QPG60217.1"/>
    </source>
</evidence>
<feature type="transmembrane region" description="Helical" evidence="1">
    <location>
        <begin position="93"/>
        <end position="113"/>
    </location>
</feature>
<evidence type="ECO:0000256" key="1">
    <source>
        <dbReference type="SAM" id="Phobius"/>
    </source>
</evidence>
<evidence type="ECO:0008006" key="4">
    <source>
        <dbReference type="Google" id="ProtNLM"/>
    </source>
</evidence>
<organism evidence="2 3">
    <name type="scientific">Shewanella eurypsychrophilus</name>
    <dbReference type="NCBI Taxonomy" id="2593656"/>
    <lineage>
        <taxon>Bacteria</taxon>
        <taxon>Pseudomonadati</taxon>
        <taxon>Pseudomonadota</taxon>
        <taxon>Gammaproteobacteria</taxon>
        <taxon>Alteromonadales</taxon>
        <taxon>Shewanellaceae</taxon>
        <taxon>Shewanella</taxon>
    </lineage>
</organism>
<feature type="transmembrane region" description="Helical" evidence="1">
    <location>
        <begin position="125"/>
        <end position="149"/>
    </location>
</feature>
<name>A0ABX6VCZ6_9GAMM</name>
<protein>
    <recommendedName>
        <fullName evidence="4">Nucleoside recognition protein</fullName>
    </recommendedName>
</protein>
<dbReference type="EMBL" id="CP045503">
    <property type="protein sequence ID" value="QPG60217.1"/>
    <property type="molecule type" value="Genomic_DNA"/>
</dbReference>
<feature type="transmembrane region" description="Helical" evidence="1">
    <location>
        <begin position="236"/>
        <end position="261"/>
    </location>
</feature>
<feature type="transmembrane region" description="Helical" evidence="1">
    <location>
        <begin position="325"/>
        <end position="347"/>
    </location>
</feature>
<feature type="transmembrane region" description="Helical" evidence="1">
    <location>
        <begin position="292"/>
        <end position="313"/>
    </location>
</feature>
<reference evidence="2" key="1">
    <citation type="submission" date="2021-07" db="EMBL/GenBank/DDBJ databases">
        <title>Shewanella sp. YLB-07 whole genome sequence.</title>
        <authorList>
            <person name="Yu L."/>
        </authorList>
    </citation>
    <scope>NUCLEOTIDE SEQUENCE</scope>
    <source>
        <strain evidence="2">YLB-08</strain>
    </source>
</reference>
<evidence type="ECO:0000313" key="3">
    <source>
        <dbReference type="Proteomes" id="UP000316416"/>
    </source>
</evidence>